<protein>
    <submittedName>
        <fullName evidence="2">Uncharacterized protein</fullName>
    </submittedName>
</protein>
<sequence>MAIDQDNDPAFLVFRGGPFYNLQLKTNLLDGTHLKPLPRALIFSSWAMTINNEGRSLSLAAWWSIIISNTLFWFLLLRAVLRHIVWALLLRDFSRLRTRLVATHPDSHAGLSFVGRYPNGYILFTVAVSSVVAGTLTHQSCTGQLQQPHLDPLWVFGSPLYSPISAYR</sequence>
<name>A0A839U7L3_9HYPH</name>
<gene>
    <name evidence="2" type="ORF">FHS21_002388</name>
</gene>
<dbReference type="EMBL" id="JACHXN010000006">
    <property type="protein sequence ID" value="MBB3145974.1"/>
    <property type="molecule type" value="Genomic_DNA"/>
</dbReference>
<accession>A0A839U7L3</accession>
<proteinExistence type="predicted"/>
<keyword evidence="1" id="KW-0472">Membrane</keyword>
<organism evidence="2 3">
    <name type="scientific">Phyllobacterium trifolii</name>
    <dbReference type="NCBI Taxonomy" id="300193"/>
    <lineage>
        <taxon>Bacteria</taxon>
        <taxon>Pseudomonadati</taxon>
        <taxon>Pseudomonadota</taxon>
        <taxon>Alphaproteobacteria</taxon>
        <taxon>Hyphomicrobiales</taxon>
        <taxon>Phyllobacteriaceae</taxon>
        <taxon>Phyllobacterium</taxon>
    </lineage>
</organism>
<keyword evidence="1" id="KW-1133">Transmembrane helix</keyword>
<dbReference type="RefSeq" id="WP_112528989.1">
    <property type="nucleotide sequence ID" value="NZ_JACHXN010000006.1"/>
</dbReference>
<dbReference type="AlphaFoldDB" id="A0A839U7L3"/>
<keyword evidence="3" id="KW-1185">Reference proteome</keyword>
<evidence type="ECO:0000256" key="1">
    <source>
        <dbReference type="SAM" id="Phobius"/>
    </source>
</evidence>
<comment type="caution">
    <text evidence="2">The sequence shown here is derived from an EMBL/GenBank/DDBJ whole genome shotgun (WGS) entry which is preliminary data.</text>
</comment>
<keyword evidence="1" id="KW-0812">Transmembrane</keyword>
<evidence type="ECO:0000313" key="3">
    <source>
        <dbReference type="Proteomes" id="UP000554520"/>
    </source>
</evidence>
<reference evidence="2 3" key="1">
    <citation type="submission" date="2020-08" db="EMBL/GenBank/DDBJ databases">
        <title>Genomic Encyclopedia of Type Strains, Phase III (KMG-III): the genomes of soil and plant-associated and newly described type strains.</title>
        <authorList>
            <person name="Whitman W."/>
        </authorList>
    </citation>
    <scope>NUCLEOTIDE SEQUENCE [LARGE SCALE GENOMIC DNA]</scope>
    <source>
        <strain evidence="2 3">CECT 7015</strain>
    </source>
</reference>
<feature type="transmembrane region" description="Helical" evidence="1">
    <location>
        <begin position="60"/>
        <end position="81"/>
    </location>
</feature>
<evidence type="ECO:0000313" key="2">
    <source>
        <dbReference type="EMBL" id="MBB3145974.1"/>
    </source>
</evidence>
<dbReference type="Proteomes" id="UP000554520">
    <property type="component" value="Unassembled WGS sequence"/>
</dbReference>